<evidence type="ECO:0000313" key="5">
    <source>
        <dbReference type="Proteomes" id="UP000000844"/>
    </source>
</evidence>
<dbReference type="NCBIfam" id="NF041169">
    <property type="entry name" value="f2_encap_cargo4"/>
    <property type="match status" value="1"/>
</dbReference>
<dbReference type="KEGG" id="sna:Snas_0763"/>
<comment type="similarity">
    <text evidence="3">Belongs to the FPP/GGPP synthase family.</text>
</comment>
<name>D3Q7X0_STANL</name>
<sequence length="346" mass="36521">MDTIDVIPGSRSAREILSHSRTLVDPGLRAAVDTLPPPTRHIAGYHFGWWDENAEPAEHKAGKAIRPALVLLCARAVGSSDIEALPAAVAVELVHNFSLVHDDVIDRDVTRRHRPTAWSVFGDGAAILAGDAMSTLACAVLADSGHPAAMDGIKLVNRAIQELIDGQHADVSFETREQIDPQECRAMAAAKTGALLGCACAIGARFGGGSPHQVERLRAFGTDLGLAFQHVDDLLGIWGDPQATGKPVYSDLRSRKKSLPVVAALASDSPAAAALSSLYSGTEPLRDEEITRAAALIEEAGGRQWSSTEAAGLLDRALASLAEVGAEESAASDLTTLARLVTRRDR</sequence>
<dbReference type="OrthoDB" id="4497239at2"/>
<keyword evidence="5" id="KW-1185">Reference proteome</keyword>
<evidence type="ECO:0000256" key="3">
    <source>
        <dbReference type="RuleBase" id="RU004466"/>
    </source>
</evidence>
<keyword evidence="2" id="KW-0460">Magnesium</keyword>
<reference evidence="4 5" key="1">
    <citation type="journal article" date="2009" name="Stand. Genomic Sci.">
        <title>Complete genome sequence of Stackebrandtia nassauensis type strain (LLR-40K-21).</title>
        <authorList>
            <person name="Munk C."/>
            <person name="Lapidus A."/>
            <person name="Copeland A."/>
            <person name="Jando M."/>
            <person name="Mayilraj S."/>
            <person name="Glavina Del Rio T."/>
            <person name="Nolan M."/>
            <person name="Chen F."/>
            <person name="Lucas S."/>
            <person name="Tice H."/>
            <person name="Cheng J.F."/>
            <person name="Han C."/>
            <person name="Detter J.C."/>
            <person name="Bruce D."/>
            <person name="Goodwin L."/>
            <person name="Chain P."/>
            <person name="Pitluck S."/>
            <person name="Goker M."/>
            <person name="Ovchinikova G."/>
            <person name="Pati A."/>
            <person name="Ivanova N."/>
            <person name="Mavromatis K."/>
            <person name="Chen A."/>
            <person name="Palaniappan K."/>
            <person name="Land M."/>
            <person name="Hauser L."/>
            <person name="Chang Y.J."/>
            <person name="Jeffries C.D."/>
            <person name="Bristow J."/>
            <person name="Eisen J.A."/>
            <person name="Markowitz V."/>
            <person name="Hugenholtz P."/>
            <person name="Kyrpides N.C."/>
            <person name="Klenk H.P."/>
        </authorList>
    </citation>
    <scope>NUCLEOTIDE SEQUENCE [LARGE SCALE GENOMIC DNA]</scope>
    <source>
        <strain evidence="5">DSM 44728 / CIP 108903 / NRRL B-16338 / NBRC 102104 / LLR-40K-21</strain>
    </source>
</reference>
<gene>
    <name evidence="4" type="ordered locus">Snas_0763</name>
</gene>
<dbReference type="Proteomes" id="UP000000844">
    <property type="component" value="Chromosome"/>
</dbReference>
<evidence type="ECO:0000256" key="2">
    <source>
        <dbReference type="ARBA" id="ARBA00022842"/>
    </source>
</evidence>
<dbReference type="GO" id="GO:0046872">
    <property type="term" value="F:metal ion binding"/>
    <property type="evidence" value="ECO:0007669"/>
    <property type="project" value="UniProtKB-KW"/>
</dbReference>
<evidence type="ECO:0000313" key="4">
    <source>
        <dbReference type="EMBL" id="ADD40475.1"/>
    </source>
</evidence>
<dbReference type="SFLD" id="SFLDS00005">
    <property type="entry name" value="Isoprenoid_Synthase_Type_I"/>
    <property type="match status" value="1"/>
</dbReference>
<dbReference type="RefSeq" id="WP_013016046.1">
    <property type="nucleotide sequence ID" value="NC_013947.1"/>
</dbReference>
<protein>
    <submittedName>
        <fullName evidence="4">Polyprenyl synthetase</fullName>
    </submittedName>
</protein>
<dbReference type="SUPFAM" id="SSF48576">
    <property type="entry name" value="Terpenoid synthases"/>
    <property type="match status" value="1"/>
</dbReference>
<dbReference type="PANTHER" id="PTHR12001:SF71">
    <property type="entry name" value="(2E,6E)-FARNESYL DIPHOSPHATE SYNTHASE"/>
    <property type="match status" value="1"/>
</dbReference>
<dbReference type="InterPro" id="IPR000092">
    <property type="entry name" value="Polyprenyl_synt"/>
</dbReference>
<dbReference type="CDD" id="cd00685">
    <property type="entry name" value="Trans_IPPS_HT"/>
    <property type="match status" value="1"/>
</dbReference>
<dbReference type="Gene3D" id="1.10.600.10">
    <property type="entry name" value="Farnesyl Diphosphate Synthase"/>
    <property type="match status" value="1"/>
</dbReference>
<dbReference type="PROSITE" id="PS00723">
    <property type="entry name" value="POLYPRENYL_SYNTHASE_1"/>
    <property type="match status" value="1"/>
</dbReference>
<dbReference type="STRING" id="446470.Snas_0763"/>
<dbReference type="InterPro" id="IPR008949">
    <property type="entry name" value="Isoprenoid_synthase_dom_sf"/>
</dbReference>
<dbReference type="SFLD" id="SFLDG01017">
    <property type="entry name" value="Polyprenyl_Transferase_Like"/>
    <property type="match status" value="1"/>
</dbReference>
<dbReference type="eggNOG" id="COG0142">
    <property type="taxonomic scope" value="Bacteria"/>
</dbReference>
<dbReference type="EMBL" id="CP001778">
    <property type="protein sequence ID" value="ADD40475.1"/>
    <property type="molecule type" value="Genomic_DNA"/>
</dbReference>
<dbReference type="GO" id="GO:0004659">
    <property type="term" value="F:prenyltransferase activity"/>
    <property type="evidence" value="ECO:0007669"/>
    <property type="project" value="InterPro"/>
</dbReference>
<dbReference type="GO" id="GO:0008299">
    <property type="term" value="P:isoprenoid biosynthetic process"/>
    <property type="evidence" value="ECO:0007669"/>
    <property type="project" value="InterPro"/>
</dbReference>
<dbReference type="InterPro" id="IPR033749">
    <property type="entry name" value="Polyprenyl_synt_CS"/>
</dbReference>
<keyword evidence="3" id="KW-0808">Transferase</keyword>
<keyword evidence="1" id="KW-0479">Metal-binding</keyword>
<dbReference type="PANTHER" id="PTHR12001">
    <property type="entry name" value="GERANYLGERANYL PYROPHOSPHATE SYNTHASE"/>
    <property type="match status" value="1"/>
</dbReference>
<accession>D3Q7X0</accession>
<organism evidence="4 5">
    <name type="scientific">Stackebrandtia nassauensis (strain DSM 44728 / CIP 108903 / NRRL B-16338 / NBRC 102104 / LLR-40K-21)</name>
    <dbReference type="NCBI Taxonomy" id="446470"/>
    <lineage>
        <taxon>Bacteria</taxon>
        <taxon>Bacillati</taxon>
        <taxon>Actinomycetota</taxon>
        <taxon>Actinomycetes</taxon>
        <taxon>Glycomycetales</taxon>
        <taxon>Glycomycetaceae</taxon>
        <taxon>Stackebrandtia</taxon>
    </lineage>
</organism>
<evidence type="ECO:0000256" key="1">
    <source>
        <dbReference type="ARBA" id="ARBA00022723"/>
    </source>
</evidence>
<dbReference type="AlphaFoldDB" id="D3Q7X0"/>
<dbReference type="HOGENOM" id="CLU_014015_2_1_11"/>
<dbReference type="Pfam" id="PF00348">
    <property type="entry name" value="polyprenyl_synt"/>
    <property type="match status" value="1"/>
</dbReference>
<proteinExistence type="inferred from homology"/>